<keyword evidence="3" id="KW-1185">Reference proteome</keyword>
<dbReference type="AlphaFoldDB" id="A0A8X8X869"/>
<dbReference type="GO" id="GO:0005739">
    <property type="term" value="C:mitochondrion"/>
    <property type="evidence" value="ECO:0007669"/>
    <property type="project" value="TreeGrafter"/>
</dbReference>
<dbReference type="GO" id="GO:0005811">
    <property type="term" value="C:lipid droplet"/>
    <property type="evidence" value="ECO:0007669"/>
    <property type="project" value="TreeGrafter"/>
</dbReference>
<name>A0A8X8X869_SALSN</name>
<dbReference type="Gene3D" id="3.40.50.720">
    <property type="entry name" value="NAD(P)-binding Rossmann-like Domain"/>
    <property type="match status" value="1"/>
</dbReference>
<dbReference type="GO" id="GO:0009247">
    <property type="term" value="P:glycolipid biosynthetic process"/>
    <property type="evidence" value="ECO:0007669"/>
    <property type="project" value="TreeGrafter"/>
</dbReference>
<reference evidence="2" key="2">
    <citation type="submission" date="2020-08" db="EMBL/GenBank/DDBJ databases">
        <title>Plant Genome Project.</title>
        <authorList>
            <person name="Zhang R.-G."/>
        </authorList>
    </citation>
    <scope>NUCLEOTIDE SEQUENCE</scope>
    <source>
        <strain evidence="2">Huo1</strain>
        <tissue evidence="2">Leaf</tissue>
    </source>
</reference>
<gene>
    <name evidence="2" type="ORF">SASPL_131130</name>
</gene>
<feature type="region of interest" description="Disordered" evidence="1">
    <location>
        <begin position="92"/>
        <end position="117"/>
    </location>
</feature>
<dbReference type="PANTHER" id="PTHR12286">
    <property type="entry name" value="SACCHAROPINE DEHYDROGENASE-LIKE OXIDOREDUCTASE"/>
    <property type="match status" value="1"/>
</dbReference>
<evidence type="ECO:0008006" key="4">
    <source>
        <dbReference type="Google" id="ProtNLM"/>
    </source>
</evidence>
<sequence length="117" mass="12402">MAASKPYDIVIFGASGFTGKYVPVVVACVESGCDYLDICGDPDFMERMEASHHAKAVENGSLSDKRIVGNFGTYESAVLGVANANKLAELGCSRPRRPRPTIPGPAPSKGSIIENQK</sequence>
<organism evidence="2">
    <name type="scientific">Salvia splendens</name>
    <name type="common">Scarlet sage</name>
    <dbReference type="NCBI Taxonomy" id="180675"/>
    <lineage>
        <taxon>Eukaryota</taxon>
        <taxon>Viridiplantae</taxon>
        <taxon>Streptophyta</taxon>
        <taxon>Embryophyta</taxon>
        <taxon>Tracheophyta</taxon>
        <taxon>Spermatophyta</taxon>
        <taxon>Magnoliopsida</taxon>
        <taxon>eudicotyledons</taxon>
        <taxon>Gunneridae</taxon>
        <taxon>Pentapetalae</taxon>
        <taxon>asterids</taxon>
        <taxon>lamiids</taxon>
        <taxon>Lamiales</taxon>
        <taxon>Lamiaceae</taxon>
        <taxon>Nepetoideae</taxon>
        <taxon>Mentheae</taxon>
        <taxon>Salviinae</taxon>
        <taxon>Salvia</taxon>
        <taxon>Salvia subgen. Calosphace</taxon>
        <taxon>core Calosphace</taxon>
    </lineage>
</organism>
<accession>A0A8X8X869</accession>
<dbReference type="InterPro" id="IPR051276">
    <property type="entry name" value="Saccharopine_DH-like_oxidrdct"/>
</dbReference>
<evidence type="ECO:0000313" key="2">
    <source>
        <dbReference type="EMBL" id="KAG6408127.1"/>
    </source>
</evidence>
<dbReference type="PANTHER" id="PTHR12286:SF5">
    <property type="entry name" value="SACCHAROPINE DEHYDROGENASE-LIKE OXIDOREDUCTASE"/>
    <property type="match status" value="1"/>
</dbReference>
<evidence type="ECO:0000256" key="1">
    <source>
        <dbReference type="SAM" id="MobiDB-lite"/>
    </source>
</evidence>
<protein>
    <recommendedName>
        <fullName evidence="4">Saccharopine dehydrogenase NADP binding domain-containing protein</fullName>
    </recommendedName>
</protein>
<reference evidence="2" key="1">
    <citation type="submission" date="2018-01" db="EMBL/GenBank/DDBJ databases">
        <authorList>
            <person name="Mao J.F."/>
        </authorList>
    </citation>
    <scope>NUCLEOTIDE SEQUENCE</scope>
    <source>
        <strain evidence="2">Huo1</strain>
        <tissue evidence="2">Leaf</tissue>
    </source>
</reference>
<comment type="caution">
    <text evidence="2">The sequence shown here is derived from an EMBL/GenBank/DDBJ whole genome shotgun (WGS) entry which is preliminary data.</text>
</comment>
<evidence type="ECO:0000313" key="3">
    <source>
        <dbReference type="Proteomes" id="UP000298416"/>
    </source>
</evidence>
<dbReference type="Proteomes" id="UP000298416">
    <property type="component" value="Unassembled WGS sequence"/>
</dbReference>
<dbReference type="GO" id="GO:0005886">
    <property type="term" value="C:plasma membrane"/>
    <property type="evidence" value="ECO:0007669"/>
    <property type="project" value="TreeGrafter"/>
</dbReference>
<proteinExistence type="predicted"/>
<dbReference type="EMBL" id="PNBA02000011">
    <property type="protein sequence ID" value="KAG6408127.1"/>
    <property type="molecule type" value="Genomic_DNA"/>
</dbReference>